<dbReference type="PANTHER" id="PTHR37423:SF2">
    <property type="entry name" value="MEMBRANE-BOUND LYTIC MUREIN TRANSGLYCOSYLASE C"/>
    <property type="match status" value="1"/>
</dbReference>
<proteinExistence type="predicted"/>
<organism evidence="2 3">
    <name type="scientific">Sedimentibacter hydroxybenzoicus DSM 7310</name>
    <dbReference type="NCBI Taxonomy" id="1123245"/>
    <lineage>
        <taxon>Bacteria</taxon>
        <taxon>Bacillati</taxon>
        <taxon>Bacillota</taxon>
        <taxon>Tissierellia</taxon>
        <taxon>Sedimentibacter</taxon>
    </lineage>
</organism>
<evidence type="ECO:0000313" key="2">
    <source>
        <dbReference type="EMBL" id="NYB75911.1"/>
    </source>
</evidence>
<comment type="caution">
    <text evidence="2">The sequence shown here is derived from an EMBL/GenBank/DDBJ whole genome shotgun (WGS) entry which is preliminary data.</text>
</comment>
<evidence type="ECO:0000259" key="1">
    <source>
        <dbReference type="Pfam" id="PF01464"/>
    </source>
</evidence>
<reference evidence="2" key="1">
    <citation type="submission" date="2020-07" db="EMBL/GenBank/DDBJ databases">
        <title>Genomic analysis of a strain of Sedimentibacter Hydroxybenzoicus DSM7310.</title>
        <authorList>
            <person name="Ma S."/>
        </authorList>
    </citation>
    <scope>NUCLEOTIDE SEQUENCE</scope>
    <source>
        <strain evidence="2">DSM 7310</strain>
    </source>
</reference>
<dbReference type="SUPFAM" id="SSF53955">
    <property type="entry name" value="Lysozyme-like"/>
    <property type="match status" value="1"/>
</dbReference>
<dbReference type="PANTHER" id="PTHR37423">
    <property type="entry name" value="SOLUBLE LYTIC MUREIN TRANSGLYCOSYLASE-RELATED"/>
    <property type="match status" value="1"/>
</dbReference>
<evidence type="ECO:0000313" key="3">
    <source>
        <dbReference type="Proteomes" id="UP000611629"/>
    </source>
</evidence>
<gene>
    <name evidence="2" type="ORF">HZF24_17310</name>
</gene>
<dbReference type="Proteomes" id="UP000611629">
    <property type="component" value="Unassembled WGS sequence"/>
</dbReference>
<dbReference type="AlphaFoldDB" id="A0A974BN12"/>
<keyword evidence="3" id="KW-1185">Reference proteome</keyword>
<sequence>MKCEKYLTILLVICMLSYYMMIDLTMAAETRDMSQSYVEPENLFIRESLVSNLKHTLANEKKLAEYTQQITGFSYDDSLFIIKECKEKELDPFIVLGVIKRESDFNPYAKGKAGERGLGQLMENTARPVAENLGYVYDPDKLFDVRYNLKLTIAQISYLYSLYNKDIHKALTAYNRGQQGLVNYMERNTSNNSNPAESDYSHKVLIFATEYKELFNET</sequence>
<dbReference type="InterPro" id="IPR008258">
    <property type="entry name" value="Transglycosylase_SLT_dom_1"/>
</dbReference>
<name>A0A974BN12_SEDHY</name>
<dbReference type="RefSeq" id="WP_179239630.1">
    <property type="nucleotide sequence ID" value="NZ_JACBNQ010000032.1"/>
</dbReference>
<dbReference type="Pfam" id="PF01464">
    <property type="entry name" value="SLT"/>
    <property type="match status" value="1"/>
</dbReference>
<dbReference type="EMBL" id="JACBNQ010000032">
    <property type="protein sequence ID" value="NYB75911.1"/>
    <property type="molecule type" value="Genomic_DNA"/>
</dbReference>
<dbReference type="Gene3D" id="1.10.530.10">
    <property type="match status" value="1"/>
</dbReference>
<protein>
    <submittedName>
        <fullName evidence="2">Transglycosylase SLT domain-containing protein</fullName>
    </submittedName>
</protein>
<accession>A0A974BN12</accession>
<feature type="domain" description="Transglycosylase SLT" evidence="1">
    <location>
        <begin position="81"/>
        <end position="191"/>
    </location>
</feature>
<dbReference type="InterPro" id="IPR023346">
    <property type="entry name" value="Lysozyme-like_dom_sf"/>
</dbReference>